<accession>A0ACC5Z3Q7</accession>
<comment type="caution">
    <text evidence="1">The sequence shown here is derived from an EMBL/GenBank/DDBJ whole genome shotgun (WGS) entry which is preliminary data.</text>
</comment>
<evidence type="ECO:0000313" key="1">
    <source>
        <dbReference type="EMBL" id="MCJ8742413.1"/>
    </source>
</evidence>
<dbReference type="EMBL" id="CM040991">
    <property type="protein sequence ID" value="MCJ8742413.1"/>
    <property type="molecule type" value="Genomic_DNA"/>
</dbReference>
<name>A0ACC5Z3Q7_9TELE</name>
<sequence length="787" mass="85750">MQQDLEYALDRAEYIVESARQRPARRRVSSSARKSLYQKLYELYMEECEKEPELKNLRRNVNLLEKLVSQESLSCLVVNLYPGNEGYSLMLRGKNGSDSETIRLPYEEAELLDYLDAEELPPILVDLLEKSQVNIFHCGCVITEVRDYRQSGNTKMPSYQSHHVLLRPTMQTLICDVHAMTGDHHKWTQDDKLQLESQLILATAEPLCLDPSITVTCTANRLLYNKQKMNTRSMKRYFKRYSRAALNRQQELANLPTPPQLRLLDYLHKRKERKPPPVVDLKISKAGNCVDMWKQNGCQLSTPAEIDVEKYAVVEKSIKLEDSQPPQVWPAQDMKDDYVFECEVGGQPQRTKVTIFQSMGDPLVYGKIYSSNDPKADEDVSDLHLIHPPFLLGSKVDADRFLSQYKDVYETDLKCEVKIFHSSSNVGAQSQLSPARETEVDGFSALVQSSVLGKGVKHKPPPIKLPSGSSTSSSGNPYSTQAPSGHLKCPTPPPNKSQSLSRKHSIELGQVGLLSPAALSPMQRSGTPKPSTPTPTNTPCSTPHPVDIQGSTPSVTPTPQDSAMPQQQTLLAPFSQQQMALPVMTIPLPTSISTGTTSSQVMTNPAGLNFINVVGSVCSPQTLMAGSNPMLGCSPGINLSGILPSGGLMPSALPTMQPAASAGAPFGLNNTQSLRPLNLLQIPAAPLIFNPLQQQQISQFSPQQQSSQSATSSPQQQNDSTEQGLTAEQGLAAQQTAVINLTGVGGFMPSQTVAILATPNAAANGYGSGGGASSSAATATFRQPTKK</sequence>
<gene>
    <name evidence="1" type="ORF">PDJAM_G00081880</name>
</gene>
<evidence type="ECO:0000313" key="2">
    <source>
        <dbReference type="Proteomes" id="UP000830395"/>
    </source>
</evidence>
<reference evidence="1" key="1">
    <citation type="submission" date="2020-02" db="EMBL/GenBank/DDBJ databases">
        <title>Genome sequencing of the panga catfish, Pangasius djambal.</title>
        <authorList>
            <person name="Wen M."/>
            <person name="Zahm M."/>
            <person name="Roques C."/>
            <person name="Cabau C."/>
            <person name="Klopp C."/>
            <person name="Donnadieu C."/>
            <person name="Jouanno E."/>
            <person name="Avarre J.-C."/>
            <person name="Campet M."/>
            <person name="Ha T."/>
            <person name="Dugue R."/>
            <person name="Lampietro C."/>
            <person name="Louis A."/>
            <person name="Herpin A."/>
            <person name="Echchiki A."/>
            <person name="Berthelot C."/>
            <person name="Parey E."/>
            <person name="Roest-Crollius H."/>
            <person name="Braasch I."/>
            <person name="Postlethwait J.H."/>
            <person name="Bobe J."/>
            <person name="Montfort J."/>
            <person name="Bouchez O."/>
            <person name="Begum T."/>
            <person name="Schartl M."/>
            <person name="Gustiano R."/>
            <person name="Guiguen Y."/>
        </authorList>
    </citation>
    <scope>NUCLEOTIDE SEQUENCE</scope>
    <source>
        <strain evidence="1">Pdj_M5554</strain>
    </source>
</reference>
<protein>
    <submittedName>
        <fullName evidence="1">Uncharacterized protein</fullName>
    </submittedName>
</protein>
<keyword evidence="2" id="KW-1185">Reference proteome</keyword>
<dbReference type="Proteomes" id="UP000830395">
    <property type="component" value="Chromosome 17"/>
</dbReference>
<proteinExistence type="predicted"/>
<organism evidence="1 2">
    <name type="scientific">Pangasius djambal</name>
    <dbReference type="NCBI Taxonomy" id="1691987"/>
    <lineage>
        <taxon>Eukaryota</taxon>
        <taxon>Metazoa</taxon>
        <taxon>Chordata</taxon>
        <taxon>Craniata</taxon>
        <taxon>Vertebrata</taxon>
        <taxon>Euteleostomi</taxon>
        <taxon>Actinopterygii</taxon>
        <taxon>Neopterygii</taxon>
        <taxon>Teleostei</taxon>
        <taxon>Ostariophysi</taxon>
        <taxon>Siluriformes</taxon>
        <taxon>Pangasiidae</taxon>
        <taxon>Pangasius</taxon>
    </lineage>
</organism>